<protein>
    <submittedName>
        <fullName evidence="3">TolC family protein</fullName>
    </submittedName>
</protein>
<reference evidence="3 4" key="1">
    <citation type="submission" date="2023-02" db="EMBL/GenBank/DDBJ databases">
        <title>Genome sequence of Sphingomonas naphthae.</title>
        <authorList>
            <person name="Kim S."/>
            <person name="Heo J."/>
            <person name="Kwon S.-W."/>
        </authorList>
    </citation>
    <scope>NUCLEOTIDE SEQUENCE [LARGE SCALE GENOMIC DNA]</scope>
    <source>
        <strain evidence="3 4">KACC 18716</strain>
    </source>
</reference>
<accession>A0ABY7TNE8</accession>
<evidence type="ECO:0000256" key="2">
    <source>
        <dbReference type="RuleBase" id="RU362097"/>
    </source>
</evidence>
<keyword evidence="2" id="KW-0472">Membrane</keyword>
<dbReference type="PANTHER" id="PTHR30203:SF21">
    <property type="entry name" value="OUTER MEMBRANE COMPONENT OF MULTIDRUG EFFLUX PUMP-RELATED"/>
    <property type="match status" value="1"/>
</dbReference>
<evidence type="ECO:0000313" key="4">
    <source>
        <dbReference type="Proteomes" id="UP001220395"/>
    </source>
</evidence>
<dbReference type="EMBL" id="CP117411">
    <property type="protein sequence ID" value="WCT74762.1"/>
    <property type="molecule type" value="Genomic_DNA"/>
</dbReference>
<proteinExistence type="inferred from homology"/>
<dbReference type="InterPro" id="IPR010131">
    <property type="entry name" value="MdtP/NodT-like"/>
</dbReference>
<dbReference type="PANTHER" id="PTHR30203">
    <property type="entry name" value="OUTER MEMBRANE CATION EFFLUX PROTEIN"/>
    <property type="match status" value="1"/>
</dbReference>
<evidence type="ECO:0000313" key="3">
    <source>
        <dbReference type="EMBL" id="WCT74762.1"/>
    </source>
</evidence>
<dbReference type="PROSITE" id="PS51257">
    <property type="entry name" value="PROKAR_LIPOPROTEIN"/>
    <property type="match status" value="1"/>
</dbReference>
<sequence>MKRPLIPVVAALALSLSLSACAVGPNYVKPASTPARDGTFVDPAAARADAVTPAPVPAGTWWRLFDDPVLDRLIADALAHNADVREAAANVRKARALLSEAKTDRLPTTNLSGGYTRNRIGLGAAVAQGAIGGTTPAPGGPSHIDYDFYQTGIDASYEVDLFGRVSRSVEAARGEWVATEADLDAARIAVAAETARTYATACASAEQAHVARETAELQGRTLDLTRRLYDGGRGTQRDIDQANVLAQQALAQVPTFEADRRAALYALAALTGRPPREFDQQAAQCTVTPRVTTAIPIGDGAALLARRPDVRAAERRLAAQTARIGVATAALFPKITLGGNATLGAQRPGDLGKASSFGFSLGPLISWSFPNISVARSRIRQERAETEAALARFDGTVLTALTEAESALARYSGALDSDAALTSAAASAENAARLSRVRFDAGRDSFLQLLDAERARASSRAALAEARAALTEAQVGLFAALGGGWEEAAQAEKAK</sequence>
<dbReference type="NCBIfam" id="TIGR01845">
    <property type="entry name" value="outer_NodT"/>
    <property type="match status" value="1"/>
</dbReference>
<keyword evidence="4" id="KW-1185">Reference proteome</keyword>
<dbReference type="RefSeq" id="WP_273690089.1">
    <property type="nucleotide sequence ID" value="NZ_CP117411.1"/>
</dbReference>
<gene>
    <name evidence="3" type="ORF">PQ455_05930</name>
</gene>
<dbReference type="Gene3D" id="1.20.1600.10">
    <property type="entry name" value="Outer membrane efflux proteins (OEP)"/>
    <property type="match status" value="1"/>
</dbReference>
<name>A0ABY7TNE8_9SPHN</name>
<comment type="similarity">
    <text evidence="1 2">Belongs to the outer membrane factor (OMF) (TC 1.B.17) family.</text>
</comment>
<keyword evidence="2" id="KW-0564">Palmitate</keyword>
<dbReference type="Pfam" id="PF02321">
    <property type="entry name" value="OEP"/>
    <property type="match status" value="2"/>
</dbReference>
<feature type="signal peptide" evidence="2">
    <location>
        <begin position="1"/>
        <end position="22"/>
    </location>
</feature>
<dbReference type="Gene3D" id="2.20.200.10">
    <property type="entry name" value="Outer membrane efflux proteins (OEP)"/>
    <property type="match status" value="1"/>
</dbReference>
<dbReference type="InterPro" id="IPR003423">
    <property type="entry name" value="OMP_efflux"/>
</dbReference>
<dbReference type="SUPFAM" id="SSF56954">
    <property type="entry name" value="Outer membrane efflux proteins (OEP)"/>
    <property type="match status" value="1"/>
</dbReference>
<keyword evidence="2" id="KW-0732">Signal</keyword>
<comment type="subcellular location">
    <subcellularLocation>
        <location evidence="2">Cell membrane</location>
        <topology evidence="2">Lipid-anchor</topology>
    </subcellularLocation>
</comment>
<feature type="chain" id="PRO_5044975791" evidence="2">
    <location>
        <begin position="23"/>
        <end position="495"/>
    </location>
</feature>
<organism evidence="3 4">
    <name type="scientific">Sphingomonas naphthae</name>
    <dbReference type="NCBI Taxonomy" id="1813468"/>
    <lineage>
        <taxon>Bacteria</taxon>
        <taxon>Pseudomonadati</taxon>
        <taxon>Pseudomonadota</taxon>
        <taxon>Alphaproteobacteria</taxon>
        <taxon>Sphingomonadales</taxon>
        <taxon>Sphingomonadaceae</taxon>
        <taxon>Sphingomonas</taxon>
    </lineage>
</organism>
<keyword evidence="2" id="KW-0449">Lipoprotein</keyword>
<dbReference type="Proteomes" id="UP001220395">
    <property type="component" value="Chromosome"/>
</dbReference>
<evidence type="ECO:0000256" key="1">
    <source>
        <dbReference type="ARBA" id="ARBA00007613"/>
    </source>
</evidence>
<keyword evidence="2" id="KW-0812">Transmembrane</keyword>
<keyword evidence="2" id="KW-1134">Transmembrane beta strand</keyword>